<dbReference type="SUPFAM" id="SSF51905">
    <property type="entry name" value="FAD/NAD(P)-binding domain"/>
    <property type="match status" value="1"/>
</dbReference>
<evidence type="ECO:0000313" key="2">
    <source>
        <dbReference type="EMBL" id="SFG19843.1"/>
    </source>
</evidence>
<dbReference type="EMBL" id="FOOU01000004">
    <property type="protein sequence ID" value="SFG19843.1"/>
    <property type="molecule type" value="Genomic_DNA"/>
</dbReference>
<dbReference type="Proteomes" id="UP000198623">
    <property type="component" value="Unassembled WGS sequence"/>
</dbReference>
<dbReference type="PANTHER" id="PTHR16128">
    <property type="entry name" value="FAD/NAD(P)-BINDING OXIDOREDUCTASE FAMILY PROTEIN"/>
    <property type="match status" value="1"/>
</dbReference>
<gene>
    <name evidence="2" type="ORF">SAMN05216175_10486</name>
</gene>
<evidence type="ECO:0000256" key="1">
    <source>
        <dbReference type="SAM" id="MobiDB-lite"/>
    </source>
</evidence>
<accession>A0A1I2PWS8</accession>
<dbReference type="STRING" id="1045558.SAMN05216175_10486"/>
<dbReference type="OrthoDB" id="5792777at2"/>
<dbReference type="Gene3D" id="3.90.660.10">
    <property type="match status" value="1"/>
</dbReference>
<feature type="compositionally biased region" description="Basic and acidic residues" evidence="1">
    <location>
        <begin position="149"/>
        <end position="160"/>
    </location>
</feature>
<protein>
    <recommendedName>
        <fullName evidence="4">Amine oxidase domain-containing protein</fullName>
    </recommendedName>
</protein>
<dbReference type="Gene3D" id="3.50.50.60">
    <property type="entry name" value="FAD/NAD(P)-binding domain"/>
    <property type="match status" value="1"/>
</dbReference>
<dbReference type="InterPro" id="IPR036188">
    <property type="entry name" value="FAD/NAD-bd_sf"/>
</dbReference>
<name>A0A1I2PWS8_9GAMM</name>
<dbReference type="AlphaFoldDB" id="A0A1I2PWS8"/>
<dbReference type="Pfam" id="PF13450">
    <property type="entry name" value="NAD_binding_8"/>
    <property type="match status" value="1"/>
</dbReference>
<dbReference type="PANTHER" id="PTHR16128:SF5">
    <property type="entry name" value="FAD_NAD(P)-BINDING OXIDOREDUCTASE FAMILY PROTEIN"/>
    <property type="match status" value="1"/>
</dbReference>
<dbReference type="RefSeq" id="WP_090726337.1">
    <property type="nucleotide sequence ID" value="NZ_FOOU01000004.1"/>
</dbReference>
<organism evidence="2 3">
    <name type="scientific">Neptunomonas qingdaonensis</name>
    <dbReference type="NCBI Taxonomy" id="1045558"/>
    <lineage>
        <taxon>Bacteria</taxon>
        <taxon>Pseudomonadati</taxon>
        <taxon>Pseudomonadota</taxon>
        <taxon>Gammaproteobacteria</taxon>
        <taxon>Oceanospirillales</taxon>
        <taxon>Oceanospirillaceae</taxon>
        <taxon>Neptunomonas</taxon>
    </lineage>
</organism>
<feature type="region of interest" description="Disordered" evidence="1">
    <location>
        <begin position="147"/>
        <end position="168"/>
    </location>
</feature>
<evidence type="ECO:0008006" key="4">
    <source>
        <dbReference type="Google" id="ProtNLM"/>
    </source>
</evidence>
<evidence type="ECO:0000313" key="3">
    <source>
        <dbReference type="Proteomes" id="UP000198623"/>
    </source>
</evidence>
<proteinExistence type="predicted"/>
<reference evidence="3" key="1">
    <citation type="submission" date="2016-10" db="EMBL/GenBank/DDBJ databases">
        <authorList>
            <person name="Varghese N."/>
            <person name="Submissions S."/>
        </authorList>
    </citation>
    <scope>NUCLEOTIDE SEQUENCE [LARGE SCALE GENOMIC DNA]</scope>
    <source>
        <strain evidence="3">CGMCC 1.10971</strain>
    </source>
</reference>
<sequence length="379" mass="41536">MSSNKHIAIIGAGLAGATLANKLMSAGCAVTLYEKSRGTGGRIASCRLQDTCTDKGANKGANKSADLGAPFLSPASDEFRHWLAQQPCVRQWSPCIYDFNGVACESNEANRQNHSHFIATPRQSALTRELTQGADLRTSVRVGQLLPARDQESESKRHEAQQQNKHSQVLLYDEHGKRLGCYDAAIVAAPAKQAAPLLETVPRFMRQAETATPSISWVLVLHINSTLPITAELIEGQHPVLFRCIKDSAKPARASTSGNGNNSNASCEVWVLEATPEWSALHRDSQPEYVAEQLKLAFLSLLSREFNANPTIMAERVHRWLYSRHTNQDSDQQVSPGYLWDADTHIGACGDWLESGDIEGAWLSANKLADQVISQLNLK</sequence>
<keyword evidence="3" id="KW-1185">Reference proteome</keyword>